<gene>
    <name evidence="2" type="ORF">PLXY2_LOCUS7778</name>
</gene>
<evidence type="ECO:0000313" key="2">
    <source>
        <dbReference type="EMBL" id="CAG9122968.1"/>
    </source>
</evidence>
<evidence type="ECO:0000313" key="3">
    <source>
        <dbReference type="Proteomes" id="UP000653454"/>
    </source>
</evidence>
<dbReference type="PANTHER" id="PTHR23347:SF6">
    <property type="entry name" value="FI17904P1"/>
    <property type="match status" value="1"/>
</dbReference>
<evidence type="ECO:0000256" key="1">
    <source>
        <dbReference type="SAM" id="MobiDB-lite"/>
    </source>
</evidence>
<accession>A0A8S4F4X2</accession>
<organism evidence="2 3">
    <name type="scientific">Plutella xylostella</name>
    <name type="common">Diamondback moth</name>
    <name type="synonym">Plutella maculipennis</name>
    <dbReference type="NCBI Taxonomy" id="51655"/>
    <lineage>
        <taxon>Eukaryota</taxon>
        <taxon>Metazoa</taxon>
        <taxon>Ecdysozoa</taxon>
        <taxon>Arthropoda</taxon>
        <taxon>Hexapoda</taxon>
        <taxon>Insecta</taxon>
        <taxon>Pterygota</taxon>
        <taxon>Neoptera</taxon>
        <taxon>Endopterygota</taxon>
        <taxon>Lepidoptera</taxon>
        <taxon>Glossata</taxon>
        <taxon>Ditrysia</taxon>
        <taxon>Yponomeutoidea</taxon>
        <taxon>Plutellidae</taxon>
        <taxon>Plutella</taxon>
    </lineage>
</organism>
<dbReference type="EMBL" id="CAJHNJ030000028">
    <property type="protein sequence ID" value="CAG9122968.1"/>
    <property type="molecule type" value="Genomic_DNA"/>
</dbReference>
<feature type="region of interest" description="Disordered" evidence="1">
    <location>
        <begin position="284"/>
        <end position="311"/>
    </location>
</feature>
<keyword evidence="3" id="KW-1185">Reference proteome</keyword>
<dbReference type="AlphaFoldDB" id="A0A8S4F4X2"/>
<dbReference type="InterPro" id="IPR040171">
    <property type="entry name" value="USBP1-like"/>
</dbReference>
<sequence length="311" mass="33447">MPSFGLSTDAASTRGARTVRCPAAANANKALTMCRLLAKPWCVAAEQLAEEVCAQADLREALAAAETDPSVLVAQLETLRCRLSRLQADAGVLRCAGAAAAHRASRLSQACAAHESASVALCGALLAADRALETYDVLLALAESEPGTAERESAELVARQLLAKLQAEPCGAIGEPLLSPGPWLLHRHQVHPLEPWTAESERALRQHAARLKSDSAAIRATAPAPAMFTLHEDDEEVPASAPPVSMVDMEHAVMMQEVLVAREERAAALEALSLERARVNTLVRQATPVHRRREPRDREEKHWLDASETDL</sequence>
<dbReference type="PANTHER" id="PTHR23347">
    <property type="entry name" value="COLORECTAL MUTANT CANCER PROTEIN MCC PROTEIN -RELATED"/>
    <property type="match status" value="1"/>
</dbReference>
<comment type="caution">
    <text evidence="2">The sequence shown here is derived from an EMBL/GenBank/DDBJ whole genome shotgun (WGS) entry which is preliminary data.</text>
</comment>
<reference evidence="2" key="1">
    <citation type="submission" date="2020-11" db="EMBL/GenBank/DDBJ databases">
        <authorList>
            <person name="Whiteford S."/>
        </authorList>
    </citation>
    <scope>NUCLEOTIDE SEQUENCE</scope>
</reference>
<name>A0A8S4F4X2_PLUXY</name>
<proteinExistence type="predicted"/>
<protein>
    <submittedName>
        <fullName evidence="2">(diamondback moth) hypothetical protein</fullName>
    </submittedName>
</protein>
<dbReference type="Proteomes" id="UP000653454">
    <property type="component" value="Unassembled WGS sequence"/>
</dbReference>
<feature type="compositionally biased region" description="Basic and acidic residues" evidence="1">
    <location>
        <begin position="294"/>
        <end position="305"/>
    </location>
</feature>